<name>A0A0E9RUH1_ANGAN</name>
<dbReference type="AlphaFoldDB" id="A0A0E9RUH1"/>
<organism evidence="1">
    <name type="scientific">Anguilla anguilla</name>
    <name type="common">European freshwater eel</name>
    <name type="synonym">Muraena anguilla</name>
    <dbReference type="NCBI Taxonomy" id="7936"/>
    <lineage>
        <taxon>Eukaryota</taxon>
        <taxon>Metazoa</taxon>
        <taxon>Chordata</taxon>
        <taxon>Craniata</taxon>
        <taxon>Vertebrata</taxon>
        <taxon>Euteleostomi</taxon>
        <taxon>Actinopterygii</taxon>
        <taxon>Neopterygii</taxon>
        <taxon>Teleostei</taxon>
        <taxon>Anguilliformes</taxon>
        <taxon>Anguillidae</taxon>
        <taxon>Anguilla</taxon>
    </lineage>
</organism>
<accession>A0A0E9RUH1</accession>
<proteinExistence type="predicted"/>
<evidence type="ECO:0000313" key="1">
    <source>
        <dbReference type="EMBL" id="JAH32155.1"/>
    </source>
</evidence>
<reference evidence="1" key="2">
    <citation type="journal article" date="2015" name="Fish Shellfish Immunol.">
        <title>Early steps in the European eel (Anguilla anguilla)-Vibrio vulnificus interaction in the gills: Role of the RtxA13 toxin.</title>
        <authorList>
            <person name="Callol A."/>
            <person name="Pajuelo D."/>
            <person name="Ebbesson L."/>
            <person name="Teles M."/>
            <person name="MacKenzie S."/>
            <person name="Amaro C."/>
        </authorList>
    </citation>
    <scope>NUCLEOTIDE SEQUENCE</scope>
</reference>
<protein>
    <submittedName>
        <fullName evidence="1">Uncharacterized protein</fullName>
    </submittedName>
</protein>
<dbReference type="EMBL" id="GBXM01076422">
    <property type="protein sequence ID" value="JAH32155.1"/>
    <property type="molecule type" value="Transcribed_RNA"/>
</dbReference>
<sequence length="36" mass="4392">MTVLLICTHIYKVFIEKKGKIIRFSFLVVHYLHTHY</sequence>
<reference evidence="1" key="1">
    <citation type="submission" date="2014-11" db="EMBL/GenBank/DDBJ databases">
        <authorList>
            <person name="Amaro Gonzalez C."/>
        </authorList>
    </citation>
    <scope>NUCLEOTIDE SEQUENCE</scope>
</reference>